<evidence type="ECO:0000256" key="10">
    <source>
        <dbReference type="ARBA" id="ARBA00022840"/>
    </source>
</evidence>
<dbReference type="InterPro" id="IPR014023">
    <property type="entry name" value="Mononeg_RNA_pol_cat"/>
</dbReference>
<organism evidence="25 26">
    <name type="scientific">Black currant nucleorhabdovirus 1</name>
    <dbReference type="NCBI Taxonomy" id="2079521"/>
    <lineage>
        <taxon>Viruses</taxon>
        <taxon>Riboviria</taxon>
        <taxon>Orthornavirae</taxon>
        <taxon>Negarnaviricota</taxon>
        <taxon>Haploviricotina</taxon>
        <taxon>Monjiviricetes</taxon>
        <taxon>Mononegavirales</taxon>
        <taxon>Rhabdoviridae</taxon>
        <taxon>Betarhabdovirinae</taxon>
        <taxon>Betanucleorhabdovirus</taxon>
        <taxon>Betanucleorhabdovirus ribes</taxon>
    </lineage>
</organism>
<dbReference type="GO" id="GO:0003968">
    <property type="term" value="F:RNA-directed RNA polymerase activity"/>
    <property type="evidence" value="ECO:0007669"/>
    <property type="project" value="UniProtKB-KW"/>
</dbReference>
<dbReference type="KEGG" id="vg:80533834"/>
<dbReference type="Proteomes" id="UP000501572">
    <property type="component" value="Segment"/>
</dbReference>
<keyword evidence="9" id="KW-0547">Nucleotide-binding</keyword>
<accession>A0A2K9YRJ3</accession>
<dbReference type="RefSeq" id="YP_010796369.1">
    <property type="nucleotide sequence ID" value="NC_076000.1"/>
</dbReference>
<evidence type="ECO:0000256" key="20">
    <source>
        <dbReference type="ARBA" id="ARBA00047332"/>
    </source>
</evidence>
<keyword evidence="26" id="KW-1185">Reference proteome</keyword>
<evidence type="ECO:0000256" key="11">
    <source>
        <dbReference type="ARBA" id="ARBA00022844"/>
    </source>
</evidence>
<evidence type="ECO:0000256" key="6">
    <source>
        <dbReference type="ARBA" id="ARBA00022679"/>
    </source>
</evidence>
<evidence type="ECO:0000256" key="15">
    <source>
        <dbReference type="ARBA" id="ARBA00023268"/>
    </source>
</evidence>
<evidence type="ECO:0000256" key="5">
    <source>
        <dbReference type="ARBA" id="ARBA00022664"/>
    </source>
</evidence>
<dbReference type="GO" id="GO:0030430">
    <property type="term" value="C:host cell cytoplasm"/>
    <property type="evidence" value="ECO:0007669"/>
    <property type="project" value="UniProtKB-SubCell"/>
</dbReference>
<keyword evidence="6" id="KW-0808">Transferase</keyword>
<keyword evidence="4 25" id="KW-0696">RNA-directed RNA polymerase</keyword>
<evidence type="ECO:0000256" key="22">
    <source>
        <dbReference type="ARBA" id="ARBA00048548"/>
    </source>
</evidence>
<evidence type="ECO:0000256" key="18">
    <source>
        <dbReference type="ARBA" id="ARBA00030436"/>
    </source>
</evidence>
<evidence type="ECO:0000256" key="14">
    <source>
        <dbReference type="ARBA" id="ARBA00023200"/>
    </source>
</evidence>
<evidence type="ECO:0000256" key="19">
    <source>
        <dbReference type="ARBA" id="ARBA00031012"/>
    </source>
</evidence>
<name>A0A2K9YRJ3_9RHAB</name>
<dbReference type="EMBL" id="MF543022">
    <property type="protein sequence ID" value="AUW36419.1"/>
    <property type="molecule type" value="Viral_cRNA"/>
</dbReference>
<evidence type="ECO:0000313" key="26">
    <source>
        <dbReference type="Proteomes" id="UP000501572"/>
    </source>
</evidence>
<sequence length="2106" mass="242510">MSHWENFTDVLEDMSANDDNCGAQNRDTTNPLSAGSYHSKSALRDHQSNLKLFLYRKSFNNLSKLTGSLPYNDECLLLLPDLWRCFYNSDYGLDRILSLHTSSTHSRPSVALSRWVDSTMTEFFQGDLISSAIAREAHIWQFKQESVTKYLTGLYNPMVQNVRRLVYLVCYLNFSLVVLNHMSSPDRPDSTVELPDICCKISDGVYRVSFNKYLILEITGQCVRIRTPVYDQILQKDIFLTICDKINERFNTIIGAYSITCESKVLPVAIDYFDTEMHYLVRRIIDYGDSLVYKHRNRAFDLLGKFEAYCVSAILTKDNPTIWDCMEFQRNLLEDDRREQPDLYDDALQLCKILNSYSEQQLAEVHGLWRIWGHPIIDLVGGMKKMEATCLKKTNVDKKETKICEYTFKSTFFANYYEKHGHYPLSNMASEVTYNQYSDFLSTRDKEDYHISSKKYNKDKYLHMCLQEEKRFTPHHFLYNHSDWEDVVVLQNFQVPQSLNLATMIKDKAISMTRSELISAVRERNSVFDPLKRRGVLKWLSEQSCRVKDYLLGIDANSLDEDSRIIGLYPKERELKTKARFFSLMSYNMRMFITTTEELLGKYLLPYFPMITMSDTLLSMIIRLYNMTTNIGAGDSKVTYSMNIDFSKWNQNMREATNDGVFQNIDRVLGFRRLISRTHEIFRQSYLYLCSGEYIPILSYGRLTAESPYSRQGDESGKEGLRQKGWTITTVCDILSLAFLHKVSIELIGGGDNQVLTVTITSLKKHSKESPDIQLLNIRERMLRFRNALAKKMDKRGLPLKLEETWISHRLLMYNKIMYLDGVPLKGRLKVVSRLFSNSNEGIATLGGVMSTLGTGFQSLSAKDHTPIFAWQMSRVILLFNICQFYLFNPICGSTRLDQQILTSVDNLNKGKGIFGSCYTDPQKKKVKIQLDFSGDSTLSVQELFFICLYYHKILGGPGIGTPYSYIMKGFPDPLSEALSFNYSVMKNCTRIDQREMIRCITLVEKSNVQHWEHLLEDPVSINHNAPAHGIAALRTQAEIIMKSADIKNKQFKEPINLGDNEYLRSLSSQLCSPPELEPRLLHDIVGSTIPGYVNTILSKVDQSTTLNKLAVASDVIENVYTSEIQYYVYLSKKVKRPIGHEMTTCPSYDSRHLRNYTWGKKIIGVSTPHPSSFLECMQHVEGSDDCDHNYISVQVKRSFPVRKLKRGIFRPYFGSYTEEKFKTGILASAYGDEDILKRSLKIQKLLGWRYQEGTYMYNVIQSILRCVTNADPNKFLPTVEEITGDVEHRYHDMATKHGGIPTNLIQLYTHASCNTSTFTDHSKGAGNESLHFQAAIIYSSMMTTLLTLRENYCSSIYHFHESCKHCIQKIEIPDEGNMVKEGIKLSSCPGNDLMYIKEEDIPIHYHSQVAFIKDQQKKAQTNIDVRQDNPDPDMMDRSSWKALFAVTLILKAKGVKMSTMSLLVSKLTDLEVIEMIYLIIIYTKVKSDELFSCYDIDDVRQILEDYDSIVHILLSSPKFKQYTRDNYFNYPSRTDWDKGASSLFIILKAEESNLKIKEEFTNAYIKYQDPHYTVGRLLLRICMNPGVSTCLFCMDIIRKADDHEIISCGLHGEISLTGRYHLYSLDKLSKMLGEAPSIDRRKTDQDIVVARRPNLFESMDKHGKKLFRRELELRKNSLFMRGKKEKRIITRMRCEWEGSSITTSDKNHGDSIDPDLSYISNSDHVDPLPNVITWLVSTAQAVHAIILDILTTKSIKDDHALRIVLEVDPVYLDVMRYKKLLLMINDQLEDSGAGDITIGLLLSGYSNIEQVDLDFVKDLHHLYSHEKRKNKVIHSMDRGEMHIDFDKMAAWGTDTILCSSESAGFIRHDFYYITDSSQMYKDIHYISQIPEFEEVLKISLYYPMITVTAYPMIYAKCTIVREAYVSNSLLSLQLSRSIRRPDVNLCTLVSEKEGGVFHGGLLYCIYKKYVRVASGIHTREMADLIIKQLAYGMRDHAMKSGLKDELSWKCITIIRMIIAIKILTSASFDQAMQYYLQFGSASYRLGNYKEIILHKRRMKVTIHGNFINNTRGVVGPILRQVVSDVSSWLDIQYRGDFMPSRIIEI</sequence>
<keyword evidence="13" id="KW-0506">mRNA capping</keyword>
<keyword evidence="11" id="KW-0946">Virion</keyword>
<evidence type="ECO:0000256" key="7">
    <source>
        <dbReference type="ARBA" id="ARBA00022691"/>
    </source>
</evidence>
<proteinExistence type="predicted"/>
<keyword evidence="12" id="KW-0693">Viral RNA replication</keyword>
<keyword evidence="8" id="KW-0548">Nucleotidyltransferase</keyword>
<comment type="subcellular location">
    <subcellularLocation>
        <location evidence="1">Host cytoplasm</location>
    </subcellularLocation>
    <subcellularLocation>
        <location evidence="2">Virion</location>
    </subcellularLocation>
</comment>
<keyword evidence="14" id="KW-1035">Host cytoplasm</keyword>
<dbReference type="EC" id="2.7.7.48" evidence="3"/>
<evidence type="ECO:0000256" key="23">
    <source>
        <dbReference type="SAM" id="MobiDB-lite"/>
    </source>
</evidence>
<dbReference type="Pfam" id="PF00946">
    <property type="entry name" value="Mononeg_RNA_pol"/>
    <property type="match status" value="1"/>
</dbReference>
<evidence type="ECO:0000259" key="24">
    <source>
        <dbReference type="PROSITE" id="PS50526"/>
    </source>
</evidence>
<feature type="compositionally biased region" description="Polar residues" evidence="23">
    <location>
        <begin position="22"/>
        <end position="37"/>
    </location>
</feature>
<dbReference type="GO" id="GO:0004482">
    <property type="term" value="F:mRNA 5'-cap (guanine-N7-)-methyltransferase activity"/>
    <property type="evidence" value="ECO:0007669"/>
    <property type="project" value="InterPro"/>
</dbReference>
<evidence type="ECO:0000256" key="13">
    <source>
        <dbReference type="ARBA" id="ARBA00023042"/>
    </source>
</evidence>
<dbReference type="InterPro" id="IPR026890">
    <property type="entry name" value="Mononeg_mRNAcap"/>
</dbReference>
<dbReference type="Pfam" id="PF14318">
    <property type="entry name" value="Mononeg_mRNAcap"/>
    <property type="match status" value="1"/>
</dbReference>
<evidence type="ECO:0000256" key="3">
    <source>
        <dbReference type="ARBA" id="ARBA00012494"/>
    </source>
</evidence>
<reference evidence="25 26" key="1">
    <citation type="journal article" date="2018" name="Arch. Virol.">
        <title>Molecular characterization of a novel rhabdovirus infecting blackcurrant identified by high-throughput sequencing.</title>
        <authorList>
            <person name="Wu L.P."/>
            <person name="Yang T."/>
            <person name="Liu H.W."/>
            <person name="Postman J."/>
            <person name="Li R."/>
        </authorList>
    </citation>
    <scope>NUCLEOTIDE SEQUENCE [LARGE SCALE GENOMIC DNA]</scope>
    <source>
        <strain evidence="25">Veloy</strain>
    </source>
</reference>
<evidence type="ECO:0000313" key="25">
    <source>
        <dbReference type="EMBL" id="AUW36419.1"/>
    </source>
</evidence>
<comment type="catalytic activity">
    <reaction evidence="20">
        <text>a 5'-end (5'-triphosphoguanosine)-adenylyl-adenylyl-cytidylyl-adenosine in mRNA + S-adenosyl-L-methionine = a 5'-end (5'-triphosphoguanosine)-(2'-O-methyladenylyl)-adenylyl-cytidylyl-adenosine in mRNA + S-adenosyl-L-homocysteine + H(+)</text>
        <dbReference type="Rhea" id="RHEA:65380"/>
        <dbReference type="Rhea" id="RHEA-COMP:16797"/>
        <dbReference type="Rhea" id="RHEA-COMP:16801"/>
        <dbReference type="ChEBI" id="CHEBI:15378"/>
        <dbReference type="ChEBI" id="CHEBI:57856"/>
        <dbReference type="ChEBI" id="CHEBI:59789"/>
        <dbReference type="ChEBI" id="CHEBI:156482"/>
        <dbReference type="ChEBI" id="CHEBI:156484"/>
    </reaction>
</comment>
<evidence type="ECO:0000256" key="16">
    <source>
        <dbReference type="ARBA" id="ARBA00024494"/>
    </source>
</evidence>
<comment type="catalytic activity">
    <reaction evidence="17">
        <text>a 5'-end (5'-triphosphoguanosine)-(2'-O-methyladenylyl)-adenylyl-cytidylyl-adenosine in mRNA + S-adenosyl-L-methionine = a 5'-end (N(7)-methyl 5'-triphosphoguanosine)-(2'-O-methyladenylyl)-adenylyl-cytidylyl-adenosine in mRNA + S-adenosyl-L-homocysteine</text>
        <dbReference type="Rhea" id="RHEA:65440"/>
        <dbReference type="Rhea" id="RHEA-COMP:16798"/>
        <dbReference type="Rhea" id="RHEA-COMP:16801"/>
        <dbReference type="ChEBI" id="CHEBI:57856"/>
        <dbReference type="ChEBI" id="CHEBI:59789"/>
        <dbReference type="ChEBI" id="CHEBI:156482"/>
        <dbReference type="ChEBI" id="CHEBI:156483"/>
    </reaction>
</comment>
<evidence type="ECO:0000256" key="2">
    <source>
        <dbReference type="ARBA" id="ARBA00004328"/>
    </source>
</evidence>
<comment type="catalytic activity">
    <reaction evidence="16">
        <text>a 5'-end triphospho-adenylyl-adenylyl-cytidylyl-adenosine in mRNA + GDP + H(+) = a 5'-end (5'-triphosphoguanosine)-adenylyl-adenylyl-cytidylyl-adenosine in mRNA + diphosphate</text>
        <dbReference type="Rhea" id="RHEA:65436"/>
        <dbReference type="Rhea" id="RHEA-COMP:16797"/>
        <dbReference type="Rhea" id="RHEA-COMP:16799"/>
        <dbReference type="ChEBI" id="CHEBI:15378"/>
        <dbReference type="ChEBI" id="CHEBI:33019"/>
        <dbReference type="ChEBI" id="CHEBI:58189"/>
        <dbReference type="ChEBI" id="CHEBI:156484"/>
        <dbReference type="ChEBI" id="CHEBI:156503"/>
        <dbReference type="EC" id="2.7.7.88"/>
    </reaction>
</comment>
<protein>
    <recommendedName>
        <fullName evidence="3">RNA-directed RNA polymerase</fullName>
        <ecNumber evidence="3">2.7.7.48</ecNumber>
    </recommendedName>
    <alternativeName>
        <fullName evidence="19">Replicase</fullName>
    </alternativeName>
    <alternativeName>
        <fullName evidence="18">Transcriptase</fullName>
    </alternativeName>
</protein>
<comment type="catalytic activity">
    <reaction evidence="22">
        <text>GTP + H2O = GDP + phosphate + H(+)</text>
        <dbReference type="Rhea" id="RHEA:19669"/>
        <dbReference type="ChEBI" id="CHEBI:15377"/>
        <dbReference type="ChEBI" id="CHEBI:15378"/>
        <dbReference type="ChEBI" id="CHEBI:37565"/>
        <dbReference type="ChEBI" id="CHEBI:43474"/>
        <dbReference type="ChEBI" id="CHEBI:58189"/>
    </reaction>
</comment>
<evidence type="ECO:0000256" key="21">
    <source>
        <dbReference type="ARBA" id="ARBA00047370"/>
    </source>
</evidence>
<feature type="region of interest" description="Disordered" evidence="23">
    <location>
        <begin position="16"/>
        <end position="37"/>
    </location>
</feature>
<keyword evidence="15" id="KW-0511">Multifunctional enzyme</keyword>
<evidence type="ECO:0000256" key="9">
    <source>
        <dbReference type="ARBA" id="ARBA00022741"/>
    </source>
</evidence>
<evidence type="ECO:0000256" key="12">
    <source>
        <dbReference type="ARBA" id="ARBA00022953"/>
    </source>
</evidence>
<dbReference type="GO" id="GO:0044423">
    <property type="term" value="C:virion component"/>
    <property type="evidence" value="ECO:0007669"/>
    <property type="project" value="UniProtKB-KW"/>
</dbReference>
<keyword evidence="10" id="KW-0067">ATP-binding</keyword>
<dbReference type="GO" id="GO:0005524">
    <property type="term" value="F:ATP binding"/>
    <property type="evidence" value="ECO:0007669"/>
    <property type="project" value="UniProtKB-KW"/>
</dbReference>
<comment type="catalytic activity">
    <reaction evidence="21">
        <text>a 5'-end (5'-triphosphoguanosine)-adenylyl-adenylyl-cytidylyl-adenosine in mRNA + 2 S-adenosyl-L-methionine = a 5'-end (N(7)-methyl 5'-triphosphoguanosine)-(2'-O-methyladenylyl)-adenylyl-cytidylyl-adenosine in mRNA + 2 S-adenosyl-L-homocysteine + H(+)</text>
        <dbReference type="Rhea" id="RHEA:65376"/>
        <dbReference type="Rhea" id="RHEA-COMP:16797"/>
        <dbReference type="Rhea" id="RHEA-COMP:16798"/>
        <dbReference type="ChEBI" id="CHEBI:15378"/>
        <dbReference type="ChEBI" id="CHEBI:57856"/>
        <dbReference type="ChEBI" id="CHEBI:59789"/>
        <dbReference type="ChEBI" id="CHEBI:156483"/>
        <dbReference type="ChEBI" id="CHEBI:156484"/>
        <dbReference type="EC" id="2.1.1.375"/>
    </reaction>
</comment>
<keyword evidence="5" id="KW-0507">mRNA processing</keyword>
<evidence type="ECO:0000256" key="1">
    <source>
        <dbReference type="ARBA" id="ARBA00004192"/>
    </source>
</evidence>
<evidence type="ECO:0000256" key="4">
    <source>
        <dbReference type="ARBA" id="ARBA00022484"/>
    </source>
</evidence>
<dbReference type="PROSITE" id="PS50526">
    <property type="entry name" value="RDRP_SSRNA_NEG_NONSEG"/>
    <property type="match status" value="1"/>
</dbReference>
<evidence type="ECO:0000256" key="8">
    <source>
        <dbReference type="ARBA" id="ARBA00022695"/>
    </source>
</evidence>
<feature type="domain" description="RdRp catalytic" evidence="24">
    <location>
        <begin position="638"/>
        <end position="822"/>
    </location>
</feature>
<evidence type="ECO:0000256" key="17">
    <source>
        <dbReference type="ARBA" id="ARBA00024499"/>
    </source>
</evidence>
<keyword evidence="7" id="KW-0949">S-adenosyl-L-methionine</keyword>
<dbReference type="GeneID" id="80533834"/>